<comment type="caution">
    <text evidence="1">The sequence shown here is derived from an EMBL/GenBank/DDBJ whole genome shotgun (WGS) entry which is preliminary data.</text>
</comment>
<sequence length="67" mass="7815">MSVQRKPMMYFIFETLVGPSELSFTATSAADNDRTTTELRINTVNFCEFKKYEKTATNLNWVGQRRE</sequence>
<keyword evidence="2" id="KW-1185">Reference proteome</keyword>
<dbReference type="AlphaFoldDB" id="A0AA88DU75"/>
<accession>A0AA88DU75</accession>
<proteinExistence type="predicted"/>
<name>A0AA88DU75_FICCA</name>
<reference evidence="1" key="1">
    <citation type="submission" date="2023-07" db="EMBL/GenBank/DDBJ databases">
        <title>draft genome sequence of fig (Ficus carica).</title>
        <authorList>
            <person name="Takahashi T."/>
            <person name="Nishimura K."/>
        </authorList>
    </citation>
    <scope>NUCLEOTIDE SEQUENCE</scope>
</reference>
<organism evidence="1 2">
    <name type="scientific">Ficus carica</name>
    <name type="common">Common fig</name>
    <dbReference type="NCBI Taxonomy" id="3494"/>
    <lineage>
        <taxon>Eukaryota</taxon>
        <taxon>Viridiplantae</taxon>
        <taxon>Streptophyta</taxon>
        <taxon>Embryophyta</taxon>
        <taxon>Tracheophyta</taxon>
        <taxon>Spermatophyta</taxon>
        <taxon>Magnoliopsida</taxon>
        <taxon>eudicotyledons</taxon>
        <taxon>Gunneridae</taxon>
        <taxon>Pentapetalae</taxon>
        <taxon>rosids</taxon>
        <taxon>fabids</taxon>
        <taxon>Rosales</taxon>
        <taxon>Moraceae</taxon>
        <taxon>Ficeae</taxon>
        <taxon>Ficus</taxon>
    </lineage>
</organism>
<evidence type="ECO:0000313" key="2">
    <source>
        <dbReference type="Proteomes" id="UP001187192"/>
    </source>
</evidence>
<dbReference type="EMBL" id="BTGU01000121">
    <property type="protein sequence ID" value="GMN62012.1"/>
    <property type="molecule type" value="Genomic_DNA"/>
</dbReference>
<dbReference type="Proteomes" id="UP001187192">
    <property type="component" value="Unassembled WGS sequence"/>
</dbReference>
<protein>
    <submittedName>
        <fullName evidence="1">Uncharacterized protein</fullName>
    </submittedName>
</protein>
<gene>
    <name evidence="1" type="ORF">TIFTF001_031105</name>
</gene>
<evidence type="ECO:0000313" key="1">
    <source>
        <dbReference type="EMBL" id="GMN62012.1"/>
    </source>
</evidence>